<dbReference type="eggNOG" id="COG0685">
    <property type="taxonomic scope" value="Bacteria"/>
</dbReference>
<accession>N6WZ13</accession>
<dbReference type="GO" id="GO:0016491">
    <property type="term" value="F:oxidoreductase activity"/>
    <property type="evidence" value="ECO:0007669"/>
    <property type="project" value="UniProtKB-KW"/>
</dbReference>
<dbReference type="HOGENOM" id="CLU_081788_0_0_6"/>
<keyword evidence="3" id="KW-1185">Reference proteome</keyword>
<comment type="caution">
    <text evidence="2">The sequence shown here is derived from an EMBL/GenBank/DDBJ whole genome shotgun (WGS) entry which is preliminary data.</text>
</comment>
<name>N6WZ13_9GAMM</name>
<dbReference type="SUPFAM" id="SSF51730">
    <property type="entry name" value="FAD-linked oxidoreductase"/>
    <property type="match status" value="1"/>
</dbReference>
<dbReference type="InterPro" id="IPR029041">
    <property type="entry name" value="FAD-linked_oxidoreductase-like"/>
</dbReference>
<dbReference type="EMBL" id="APLQ01000010">
    <property type="protein sequence ID" value="ENO16781.1"/>
    <property type="molecule type" value="Genomic_DNA"/>
</dbReference>
<evidence type="ECO:0000313" key="2">
    <source>
        <dbReference type="EMBL" id="ENO16781.1"/>
    </source>
</evidence>
<protein>
    <submittedName>
        <fullName evidence="2">Methylenetetrahydrofolate reductase</fullName>
    </submittedName>
</protein>
<dbReference type="AlphaFoldDB" id="N6WZ13"/>
<dbReference type="STRING" id="626887.J057_03715"/>
<dbReference type="PATRIC" id="fig|626887.3.peg.730"/>
<gene>
    <name evidence="2" type="ORF">J057_03715</name>
</gene>
<evidence type="ECO:0000313" key="3">
    <source>
        <dbReference type="Proteomes" id="UP000013165"/>
    </source>
</evidence>
<organism evidence="2 3">
    <name type="scientific">Marinobacter nanhaiticus D15-8W</name>
    <dbReference type="NCBI Taxonomy" id="626887"/>
    <lineage>
        <taxon>Bacteria</taxon>
        <taxon>Pseudomonadati</taxon>
        <taxon>Pseudomonadota</taxon>
        <taxon>Gammaproteobacteria</taxon>
        <taxon>Pseudomonadales</taxon>
        <taxon>Marinobacteraceae</taxon>
        <taxon>Marinobacter</taxon>
    </lineage>
</organism>
<dbReference type="Gene3D" id="3.20.20.220">
    <property type="match status" value="1"/>
</dbReference>
<reference evidence="2 3" key="1">
    <citation type="journal article" date="2013" name="Genome Announc.">
        <title>Genome Sequence of the Polycyclic Aromatic Hydrocarbon-Degrading Bacterium Strain Marinobacter nanhaiticus D15-8WT.</title>
        <authorList>
            <person name="Cui Z."/>
            <person name="Gao W."/>
            <person name="Li Q."/>
            <person name="Xu G."/>
            <person name="Zheng L."/>
        </authorList>
    </citation>
    <scope>NUCLEOTIDE SEQUENCE [LARGE SCALE GENOMIC DNA]</scope>
    <source>
        <strain evidence="2 3">D15-8W</strain>
    </source>
</reference>
<dbReference type="Proteomes" id="UP000013165">
    <property type="component" value="Unassembled WGS sequence"/>
</dbReference>
<keyword evidence="1" id="KW-0560">Oxidoreductase</keyword>
<dbReference type="RefSeq" id="WP_004583291.1">
    <property type="nucleotide sequence ID" value="NZ_AP028878.1"/>
</dbReference>
<sequence>MELVHEKQTDPDRESACDVMVKVLARSASIEASPRQILAENDQLGWIPAGTFVYVPFLPNAQYSETIDACRQLLAEGLVPVPHFPARAIESHGQASDWLESLAALDVRHLMLIAGDRREPDGPFRDTLDLLATGILKDYPAFALGVAGHPDGHPFADRDELIRALRIKREYAAATGTSMWITTQFAFEANVFIDWLEATHCEIAPLPVYFGLAGPTKLRTLIAYAAQCGVGFSARAMRRRPNTARLLRAWTPDGLVRSLAGYRVEHPDALLRGIHIFPFGGLKRSARWLYEQQGDDPPSLAASPSGG</sequence>
<proteinExistence type="predicted"/>
<evidence type="ECO:0000256" key="1">
    <source>
        <dbReference type="ARBA" id="ARBA00023002"/>
    </source>
</evidence>
<dbReference type="OrthoDB" id="9812555at2"/>